<feature type="domain" description="TonB-dependent receptor plug" evidence="12">
    <location>
        <begin position="128"/>
        <end position="224"/>
    </location>
</feature>
<feature type="signal peptide" evidence="10">
    <location>
        <begin position="1"/>
        <end position="19"/>
    </location>
</feature>
<keyword evidence="4 8" id="KW-0812">Transmembrane</keyword>
<evidence type="ECO:0000256" key="5">
    <source>
        <dbReference type="ARBA" id="ARBA00023077"/>
    </source>
</evidence>
<evidence type="ECO:0000313" key="13">
    <source>
        <dbReference type="EMBL" id="SES82051.1"/>
    </source>
</evidence>
<evidence type="ECO:0000259" key="12">
    <source>
        <dbReference type="Pfam" id="PF07715"/>
    </source>
</evidence>
<feature type="domain" description="TonB-dependent receptor-like beta-barrel" evidence="11">
    <location>
        <begin position="395"/>
        <end position="901"/>
    </location>
</feature>
<dbReference type="GO" id="GO:0009279">
    <property type="term" value="C:cell outer membrane"/>
    <property type="evidence" value="ECO:0007669"/>
    <property type="project" value="UniProtKB-SubCell"/>
</dbReference>
<dbReference type="Pfam" id="PF13715">
    <property type="entry name" value="CarbopepD_reg_2"/>
    <property type="match status" value="1"/>
</dbReference>
<name>A0A1H9ZKC0_9BACT</name>
<keyword evidence="14" id="KW-1185">Reference proteome</keyword>
<keyword evidence="2 8" id="KW-0813">Transport</keyword>
<keyword evidence="6 8" id="KW-0472">Membrane</keyword>
<protein>
    <submittedName>
        <fullName evidence="13">TonB-dependent receptor</fullName>
    </submittedName>
</protein>
<evidence type="ECO:0000259" key="11">
    <source>
        <dbReference type="Pfam" id="PF00593"/>
    </source>
</evidence>
<sequence length="944" mass="105185">MQRTLTLFFLLILSQVARAQQATLSGTIRDKKTGEGAIGATVIITGTTQAAPVGLDGTYRLTAAPGTYTISVQSIGYKPLSFPGTVLREGQTTTLNGALEESSQSLGEVVVTGQKQTGTEVALLQDLKKSEVVVSGMSSDQIVKTLDRDAAEVVKRIPGVTIQNNSFIVIRGLAERYNTVLLNDALTPSSEVDTRSFSFDILPSSVIDRVLIFKSGAPELPGEFGGGVVKVYTKNSVLENTTSLSVSAWHRAGTTFGSGYQQSPLRSRTQWAGYDGGERKMPATIGTEPYNSQNPLSDAQLLQAARALDNNWKPTLSTALPDLRASLGLTRRYELGRAQLSNVTSVSYSNTRQQYQVQRQRLETGTGSYIYNYTDEQAQTASRLGVIHNWQARLGDYNRLELRNFLNQYGTDEVTHRTGLDFAQGGDGRARDNHALHYQSRTIYSGQLAGTHELGAAKNTTLTWQTGYNYVLRNEPDYRRYRTGRDVPLPGDEAQPFQVEISPIGSQQDVSSYYSRLRENTYMGSGQWEQRLSSRRDTTRESQYKLRAGFYTEYKERTYVSRFFSYVPARPNRFNYELLQLPIETIFAPENLDANIGFTLREGTGDEDSYSADNLLAAGYLSAVAPLSDRLNVSGGVRMEYNRKFVRSGLASAAPYEEKRTFLLPSLNSTYHFNLRSLLRLAGSVTLNRPEFREVADYAYYDFNNNALIRGNRDLRTAKIYNADLRYEFYPTKAELLSVGIFYKKFTDAIEQVTGSTTGSSLELGFANARSAYDVGVELEARKGLADITENRFLQRFAFVLNASLVKSRVTLSEDEQVADNLNRRALQGQSPYVVNTGIFYQDDARGWQVSAQYNLIGPRILFASSNTQNFTIFELPRQVIDLAATKNVGPHLSIRVGIQDLLNQYTRQYYDSNRDGKITGADGGAFARFRRGQYSTAGLTYRF</sequence>
<organism evidence="13 14">
    <name type="scientific">Hymenobacter actinosclerus</name>
    <dbReference type="NCBI Taxonomy" id="82805"/>
    <lineage>
        <taxon>Bacteria</taxon>
        <taxon>Pseudomonadati</taxon>
        <taxon>Bacteroidota</taxon>
        <taxon>Cytophagia</taxon>
        <taxon>Cytophagales</taxon>
        <taxon>Hymenobacteraceae</taxon>
        <taxon>Hymenobacter</taxon>
    </lineage>
</organism>
<dbReference type="Gene3D" id="2.40.170.20">
    <property type="entry name" value="TonB-dependent receptor, beta-barrel domain"/>
    <property type="match status" value="1"/>
</dbReference>
<keyword evidence="13" id="KW-0675">Receptor</keyword>
<evidence type="ECO:0000256" key="8">
    <source>
        <dbReference type="PROSITE-ProRule" id="PRU01360"/>
    </source>
</evidence>
<dbReference type="PROSITE" id="PS52016">
    <property type="entry name" value="TONB_DEPENDENT_REC_3"/>
    <property type="match status" value="1"/>
</dbReference>
<dbReference type="Gene3D" id="2.170.130.10">
    <property type="entry name" value="TonB-dependent receptor, plug domain"/>
    <property type="match status" value="1"/>
</dbReference>
<evidence type="ECO:0000256" key="10">
    <source>
        <dbReference type="SAM" id="SignalP"/>
    </source>
</evidence>
<dbReference type="InterPro" id="IPR000531">
    <property type="entry name" value="Beta-barrel_TonB"/>
</dbReference>
<dbReference type="InterPro" id="IPR008969">
    <property type="entry name" value="CarboxyPept-like_regulatory"/>
</dbReference>
<gene>
    <name evidence="13" type="ORF">SAMN04487998_0369</name>
</gene>
<evidence type="ECO:0000256" key="2">
    <source>
        <dbReference type="ARBA" id="ARBA00022448"/>
    </source>
</evidence>
<keyword evidence="5 9" id="KW-0798">TonB box</keyword>
<dbReference type="Gene3D" id="2.60.40.1120">
    <property type="entry name" value="Carboxypeptidase-like, regulatory domain"/>
    <property type="match status" value="1"/>
</dbReference>
<evidence type="ECO:0000256" key="6">
    <source>
        <dbReference type="ARBA" id="ARBA00023136"/>
    </source>
</evidence>
<evidence type="ECO:0000256" key="7">
    <source>
        <dbReference type="ARBA" id="ARBA00023237"/>
    </source>
</evidence>
<dbReference type="InterPro" id="IPR012910">
    <property type="entry name" value="Plug_dom"/>
</dbReference>
<dbReference type="OrthoDB" id="9768470at2"/>
<evidence type="ECO:0000256" key="3">
    <source>
        <dbReference type="ARBA" id="ARBA00022452"/>
    </source>
</evidence>
<reference evidence="14" key="1">
    <citation type="submission" date="2016-10" db="EMBL/GenBank/DDBJ databases">
        <authorList>
            <person name="Varghese N."/>
            <person name="Submissions S."/>
        </authorList>
    </citation>
    <scope>NUCLEOTIDE SEQUENCE [LARGE SCALE GENOMIC DNA]</scope>
    <source>
        <strain evidence="14">DSM 15310</strain>
    </source>
</reference>
<dbReference type="STRING" id="82805.SAMN04487998_0369"/>
<comment type="similarity">
    <text evidence="8 9">Belongs to the TonB-dependent receptor family.</text>
</comment>
<evidence type="ECO:0000256" key="4">
    <source>
        <dbReference type="ARBA" id="ARBA00022692"/>
    </source>
</evidence>
<feature type="chain" id="PRO_5011474932" evidence="10">
    <location>
        <begin position="20"/>
        <end position="944"/>
    </location>
</feature>
<dbReference type="InterPro" id="IPR037066">
    <property type="entry name" value="Plug_dom_sf"/>
</dbReference>
<dbReference type="Pfam" id="PF07715">
    <property type="entry name" value="Plug"/>
    <property type="match status" value="1"/>
</dbReference>
<dbReference type="AlphaFoldDB" id="A0A1H9ZKC0"/>
<dbReference type="PANTHER" id="PTHR40980:SF4">
    <property type="entry name" value="TONB-DEPENDENT RECEPTOR-LIKE BETA-BARREL DOMAIN-CONTAINING PROTEIN"/>
    <property type="match status" value="1"/>
</dbReference>
<dbReference type="EMBL" id="FOHS01000001">
    <property type="protein sequence ID" value="SES82051.1"/>
    <property type="molecule type" value="Genomic_DNA"/>
</dbReference>
<keyword evidence="3 8" id="KW-1134">Transmembrane beta strand</keyword>
<accession>A0A1H9ZKC0</accession>
<dbReference type="SUPFAM" id="SSF49464">
    <property type="entry name" value="Carboxypeptidase regulatory domain-like"/>
    <property type="match status" value="1"/>
</dbReference>
<dbReference type="Proteomes" id="UP000198697">
    <property type="component" value="Unassembled WGS sequence"/>
</dbReference>
<proteinExistence type="inferred from homology"/>
<dbReference type="PANTHER" id="PTHR40980">
    <property type="entry name" value="PLUG DOMAIN-CONTAINING PROTEIN"/>
    <property type="match status" value="1"/>
</dbReference>
<keyword evidence="10" id="KW-0732">Signal</keyword>
<dbReference type="SUPFAM" id="SSF56935">
    <property type="entry name" value="Porins"/>
    <property type="match status" value="1"/>
</dbReference>
<dbReference type="InterPro" id="IPR036942">
    <property type="entry name" value="Beta-barrel_TonB_sf"/>
</dbReference>
<dbReference type="InterPro" id="IPR039426">
    <property type="entry name" value="TonB-dep_rcpt-like"/>
</dbReference>
<evidence type="ECO:0000256" key="9">
    <source>
        <dbReference type="RuleBase" id="RU003357"/>
    </source>
</evidence>
<comment type="subcellular location">
    <subcellularLocation>
        <location evidence="1 8">Cell outer membrane</location>
        <topology evidence="1 8">Multi-pass membrane protein</topology>
    </subcellularLocation>
</comment>
<dbReference type="RefSeq" id="WP_092767696.1">
    <property type="nucleotide sequence ID" value="NZ_FOHS01000001.1"/>
</dbReference>
<dbReference type="Pfam" id="PF00593">
    <property type="entry name" value="TonB_dep_Rec_b-barrel"/>
    <property type="match status" value="1"/>
</dbReference>
<evidence type="ECO:0000313" key="14">
    <source>
        <dbReference type="Proteomes" id="UP000198697"/>
    </source>
</evidence>
<evidence type="ECO:0000256" key="1">
    <source>
        <dbReference type="ARBA" id="ARBA00004571"/>
    </source>
</evidence>
<keyword evidence="7 8" id="KW-0998">Cell outer membrane</keyword>